<feature type="transmembrane region" description="Helical" evidence="8">
    <location>
        <begin position="178"/>
        <end position="196"/>
    </location>
</feature>
<dbReference type="InterPro" id="IPR036259">
    <property type="entry name" value="MFS_trans_sf"/>
</dbReference>
<keyword evidence="4" id="KW-1003">Cell membrane</keyword>
<feature type="domain" description="Major facilitator superfamily (MFS) profile" evidence="9">
    <location>
        <begin position="22"/>
        <end position="405"/>
    </location>
</feature>
<comment type="caution">
    <text evidence="10">The sequence shown here is derived from an EMBL/GenBank/DDBJ whole genome shotgun (WGS) entry which is preliminary data.</text>
</comment>
<dbReference type="SUPFAM" id="SSF103473">
    <property type="entry name" value="MFS general substrate transporter"/>
    <property type="match status" value="1"/>
</dbReference>
<feature type="transmembrane region" description="Helical" evidence="8">
    <location>
        <begin position="349"/>
        <end position="370"/>
    </location>
</feature>
<dbReference type="PANTHER" id="PTHR23502:SF132">
    <property type="entry name" value="POLYAMINE TRANSPORTER 2-RELATED"/>
    <property type="match status" value="1"/>
</dbReference>
<evidence type="ECO:0000256" key="6">
    <source>
        <dbReference type="ARBA" id="ARBA00022989"/>
    </source>
</evidence>
<sequence>MLNQSVTAAENVKLIAHQRWLFLLILMLMSTAGLVGSDVYLPTLPAIGKALQHDPHAMQLTLGIYLFGLSIGQLILGPLTDRFGRKKLLVLGMFVYLFASVSCAFSVTYSQMLVSRFIQAIGACSGLIIGRAIVGDLFDAKEAGKIFSTIFPFVGMSPAISPVIGGFIGYYFGWQATFLFVGLFALTVAILAVYFLPETLSEKNRQSLHLLKVISAYPKLFFNKKFIAYVSVPCTAYIAYFAYIAQSPFIFHANGFGERAIGAFYISLSLTYVLGNLTGRRLLNSFELDQVIYVGFVAFNLGGLLLLLAGMIHLPLYMMVASVSILTFGNGFLIPLGTAGVISSFSKSTGYASGLLGFLQLGVAALSSSLVGPLSKNSVLNLGIYIFVTTLLGIILFAAFNKKSEGGC</sequence>
<comment type="subcellular location">
    <subcellularLocation>
        <location evidence="8">Cell inner membrane</location>
        <topology evidence="8">Multi-pass membrane protein</topology>
    </subcellularLocation>
    <subcellularLocation>
        <location evidence="1">Cell membrane</location>
        <topology evidence="1">Multi-pass membrane protein</topology>
    </subcellularLocation>
</comment>
<feature type="transmembrane region" description="Helical" evidence="8">
    <location>
        <begin position="57"/>
        <end position="76"/>
    </location>
</feature>
<protein>
    <recommendedName>
        <fullName evidence="8">Bcr/CflA family efflux transporter</fullName>
    </recommendedName>
</protein>
<keyword evidence="3 8" id="KW-0813">Transport</keyword>
<dbReference type="GO" id="GO:0042910">
    <property type="term" value="F:xenobiotic transmembrane transporter activity"/>
    <property type="evidence" value="ECO:0007669"/>
    <property type="project" value="InterPro"/>
</dbReference>
<keyword evidence="8" id="KW-0997">Cell inner membrane</keyword>
<feature type="transmembrane region" description="Helical" evidence="8">
    <location>
        <begin position="382"/>
        <end position="400"/>
    </location>
</feature>
<keyword evidence="11" id="KW-1185">Reference proteome</keyword>
<dbReference type="OrthoDB" id="5670831at2"/>
<feature type="transmembrane region" description="Helical" evidence="8">
    <location>
        <begin position="20"/>
        <end position="37"/>
    </location>
</feature>
<dbReference type="PROSITE" id="PS50850">
    <property type="entry name" value="MFS"/>
    <property type="match status" value="1"/>
</dbReference>
<dbReference type="InterPro" id="IPR011701">
    <property type="entry name" value="MFS"/>
</dbReference>
<dbReference type="Pfam" id="PF07690">
    <property type="entry name" value="MFS_1"/>
    <property type="match status" value="1"/>
</dbReference>
<feature type="transmembrane region" description="Helical" evidence="8">
    <location>
        <begin position="88"/>
        <end position="107"/>
    </location>
</feature>
<dbReference type="Proteomes" id="UP000254720">
    <property type="component" value="Unassembled WGS sequence"/>
</dbReference>
<proteinExistence type="inferred from homology"/>
<dbReference type="GO" id="GO:1990961">
    <property type="term" value="P:xenobiotic detoxification by transmembrane export across the plasma membrane"/>
    <property type="evidence" value="ECO:0007669"/>
    <property type="project" value="InterPro"/>
</dbReference>
<feature type="transmembrane region" description="Helical" evidence="8">
    <location>
        <begin position="291"/>
        <end position="312"/>
    </location>
</feature>
<dbReference type="AlphaFoldDB" id="A0A370G121"/>
<feature type="transmembrane region" description="Helical" evidence="8">
    <location>
        <begin position="226"/>
        <end position="245"/>
    </location>
</feature>
<reference evidence="10 11" key="1">
    <citation type="submission" date="2018-07" db="EMBL/GenBank/DDBJ databases">
        <title>Genomic Encyclopedia of Type Strains, Phase IV (KMG-IV): sequencing the most valuable type-strain genomes for metagenomic binning, comparative biology and taxonomic classification.</title>
        <authorList>
            <person name="Goeker M."/>
        </authorList>
    </citation>
    <scope>NUCLEOTIDE SEQUENCE [LARGE SCALE GENOMIC DNA]</scope>
    <source>
        <strain evidence="10 11">DSM 16500</strain>
    </source>
</reference>
<dbReference type="RefSeq" id="WP_114835416.1">
    <property type="nucleotide sequence ID" value="NZ_LR699114.1"/>
</dbReference>
<evidence type="ECO:0000256" key="8">
    <source>
        <dbReference type="RuleBase" id="RU365088"/>
    </source>
</evidence>
<keyword evidence="7 8" id="KW-0472">Membrane</keyword>
<dbReference type="PRINTS" id="PR01035">
    <property type="entry name" value="TCRTETA"/>
</dbReference>
<evidence type="ECO:0000256" key="2">
    <source>
        <dbReference type="ARBA" id="ARBA00006236"/>
    </source>
</evidence>
<dbReference type="Gene3D" id="1.20.1720.10">
    <property type="entry name" value="Multidrug resistance protein D"/>
    <property type="match status" value="1"/>
</dbReference>
<dbReference type="InterPro" id="IPR004812">
    <property type="entry name" value="Efflux_drug-R_Bcr/CmlA"/>
</dbReference>
<dbReference type="GO" id="GO:0005886">
    <property type="term" value="C:plasma membrane"/>
    <property type="evidence" value="ECO:0007669"/>
    <property type="project" value="UniProtKB-SubCell"/>
</dbReference>
<keyword evidence="6 8" id="KW-1133">Transmembrane helix</keyword>
<dbReference type="CDD" id="cd17320">
    <property type="entry name" value="MFS_MdfA_MDR_like"/>
    <property type="match status" value="1"/>
</dbReference>
<evidence type="ECO:0000259" key="9">
    <source>
        <dbReference type="PROSITE" id="PS50850"/>
    </source>
</evidence>
<evidence type="ECO:0000256" key="3">
    <source>
        <dbReference type="ARBA" id="ARBA00022448"/>
    </source>
</evidence>
<keyword evidence="5 8" id="KW-0812">Transmembrane</keyword>
<feature type="transmembrane region" description="Helical" evidence="8">
    <location>
        <begin position="318"/>
        <end position="342"/>
    </location>
</feature>
<evidence type="ECO:0000256" key="4">
    <source>
        <dbReference type="ARBA" id="ARBA00022475"/>
    </source>
</evidence>
<dbReference type="InterPro" id="IPR020846">
    <property type="entry name" value="MFS_dom"/>
</dbReference>
<feature type="transmembrane region" description="Helical" evidence="8">
    <location>
        <begin position="113"/>
        <end position="134"/>
    </location>
</feature>
<dbReference type="InterPro" id="IPR001958">
    <property type="entry name" value="Tet-R_TetA/multi-R_MdtG-like"/>
</dbReference>
<accession>A0A370G121</accession>
<evidence type="ECO:0000313" key="10">
    <source>
        <dbReference type="EMBL" id="RDI37587.1"/>
    </source>
</evidence>
<dbReference type="PANTHER" id="PTHR23502">
    <property type="entry name" value="MAJOR FACILITATOR SUPERFAMILY"/>
    <property type="match status" value="1"/>
</dbReference>
<evidence type="ECO:0000256" key="5">
    <source>
        <dbReference type="ARBA" id="ARBA00022692"/>
    </source>
</evidence>
<name>A0A370G121_9COXI</name>
<feature type="transmembrane region" description="Helical" evidence="8">
    <location>
        <begin position="260"/>
        <end position="279"/>
    </location>
</feature>
<dbReference type="NCBIfam" id="TIGR00710">
    <property type="entry name" value="efflux_Bcr_CflA"/>
    <property type="match status" value="1"/>
</dbReference>
<evidence type="ECO:0000256" key="7">
    <source>
        <dbReference type="ARBA" id="ARBA00023136"/>
    </source>
</evidence>
<evidence type="ECO:0000313" key="11">
    <source>
        <dbReference type="Proteomes" id="UP000254720"/>
    </source>
</evidence>
<feature type="transmembrane region" description="Helical" evidence="8">
    <location>
        <begin position="146"/>
        <end position="172"/>
    </location>
</feature>
<comment type="similarity">
    <text evidence="2 8">Belongs to the major facilitator superfamily. Bcr/CmlA family.</text>
</comment>
<organism evidence="10 11">
    <name type="scientific">Aquicella lusitana</name>
    <dbReference type="NCBI Taxonomy" id="254246"/>
    <lineage>
        <taxon>Bacteria</taxon>
        <taxon>Pseudomonadati</taxon>
        <taxon>Pseudomonadota</taxon>
        <taxon>Gammaproteobacteria</taxon>
        <taxon>Legionellales</taxon>
        <taxon>Coxiellaceae</taxon>
        <taxon>Aquicella</taxon>
    </lineage>
</organism>
<dbReference type="EMBL" id="QQAX01000037">
    <property type="protein sequence ID" value="RDI37587.1"/>
    <property type="molecule type" value="Genomic_DNA"/>
</dbReference>
<evidence type="ECO:0000256" key="1">
    <source>
        <dbReference type="ARBA" id="ARBA00004651"/>
    </source>
</evidence>
<gene>
    <name evidence="10" type="ORF">C8D86_1379</name>
</gene>